<dbReference type="Proteomes" id="UP000191285">
    <property type="component" value="Unassembled WGS sequence"/>
</dbReference>
<dbReference type="OrthoDB" id="4301956at2759"/>
<accession>A0A1V6U184</accession>
<comment type="similarity">
    <text evidence="1">Belongs to the SWI5/SAE3 family.</text>
</comment>
<evidence type="ECO:0008006" key="6">
    <source>
        <dbReference type="Google" id="ProtNLM"/>
    </source>
</evidence>
<evidence type="ECO:0000313" key="4">
    <source>
        <dbReference type="EMBL" id="OQE31603.1"/>
    </source>
</evidence>
<reference evidence="5" key="1">
    <citation type="journal article" date="2017" name="Nat. Microbiol.">
        <title>Global analysis of biosynthetic gene clusters reveals vast potential of secondary metabolite production in Penicillium species.</title>
        <authorList>
            <person name="Nielsen J.C."/>
            <person name="Grijseels S."/>
            <person name="Prigent S."/>
            <person name="Ji B."/>
            <person name="Dainat J."/>
            <person name="Nielsen K.F."/>
            <person name="Frisvad J.C."/>
            <person name="Workman M."/>
            <person name="Nielsen J."/>
        </authorList>
    </citation>
    <scope>NUCLEOTIDE SEQUENCE [LARGE SCALE GENOMIC DNA]</scope>
    <source>
        <strain evidence="5">IBT 24891</strain>
    </source>
</reference>
<dbReference type="Gene3D" id="1.20.5.170">
    <property type="match status" value="1"/>
</dbReference>
<dbReference type="EMBL" id="MLKD01000001">
    <property type="protein sequence ID" value="OQE31603.1"/>
    <property type="molecule type" value="Genomic_DNA"/>
</dbReference>
<dbReference type="AlphaFoldDB" id="A0A1V6U184"/>
<evidence type="ECO:0000256" key="2">
    <source>
        <dbReference type="ARBA" id="ARBA00022763"/>
    </source>
</evidence>
<evidence type="ECO:0000256" key="1">
    <source>
        <dbReference type="ARBA" id="ARBA00008060"/>
    </source>
</evidence>
<proteinExistence type="inferred from homology"/>
<evidence type="ECO:0000256" key="3">
    <source>
        <dbReference type="ARBA" id="ARBA00023204"/>
    </source>
</evidence>
<dbReference type="Pfam" id="PF07061">
    <property type="entry name" value="Swi5"/>
    <property type="match status" value="1"/>
</dbReference>
<dbReference type="InterPro" id="IPR010760">
    <property type="entry name" value="DNA-repair_Swi5"/>
</dbReference>
<gene>
    <name evidence="4" type="ORF">PENSTE_c001G01936</name>
</gene>
<keyword evidence="5" id="KW-1185">Reference proteome</keyword>
<keyword evidence="3" id="KW-0234">DNA repair</keyword>
<organism evidence="4 5">
    <name type="scientific">Penicillium steckii</name>
    <dbReference type="NCBI Taxonomy" id="303698"/>
    <lineage>
        <taxon>Eukaryota</taxon>
        <taxon>Fungi</taxon>
        <taxon>Dikarya</taxon>
        <taxon>Ascomycota</taxon>
        <taxon>Pezizomycotina</taxon>
        <taxon>Eurotiomycetes</taxon>
        <taxon>Eurotiomycetidae</taxon>
        <taxon>Eurotiales</taxon>
        <taxon>Aspergillaceae</taxon>
        <taxon>Penicillium</taxon>
    </lineage>
</organism>
<protein>
    <recommendedName>
        <fullName evidence="6">Swi5-domain-containing protein</fullName>
    </recommendedName>
</protein>
<dbReference type="GO" id="GO:0032798">
    <property type="term" value="C:Swi5-Sfr1 complex"/>
    <property type="evidence" value="ECO:0007669"/>
    <property type="project" value="TreeGrafter"/>
</dbReference>
<dbReference type="PANTHER" id="PTHR28529:SF2">
    <property type="entry name" value="DNA REPAIR PROTEIN SWI5 HOMOLOG"/>
    <property type="match status" value="1"/>
</dbReference>
<evidence type="ECO:0000313" key="5">
    <source>
        <dbReference type="Proteomes" id="UP000191285"/>
    </source>
</evidence>
<dbReference type="GO" id="GO:0010772">
    <property type="term" value="P:meiotic DNA recombinase assembly involved in reciprocal meiotic recombination"/>
    <property type="evidence" value="ECO:0007669"/>
    <property type="project" value="TreeGrafter"/>
</dbReference>
<dbReference type="PANTHER" id="PTHR28529">
    <property type="entry name" value="DNA REPAIR PROTEIN SWI5 HOMOLOG"/>
    <property type="match status" value="1"/>
</dbReference>
<sequence length="108" mass="12199">MDMNMQESEMEKDKCVSEIIQNGTNKRLTLEKSLTTLQSQLESSQSELNSILPKLQNDPTVTVKRHIHLLHTYNDIKDIALGLMTLLAESRGERLVDVQKSFGIAEAD</sequence>
<dbReference type="GO" id="GO:0000709">
    <property type="term" value="P:meiotic joint molecule formation"/>
    <property type="evidence" value="ECO:0007669"/>
    <property type="project" value="TreeGrafter"/>
</dbReference>
<name>A0A1V6U184_9EURO</name>
<keyword evidence="2" id="KW-0227">DNA damage</keyword>
<comment type="caution">
    <text evidence="4">The sequence shown here is derived from an EMBL/GenBank/DDBJ whole genome shotgun (WGS) entry which is preliminary data.</text>
</comment>
<dbReference type="GO" id="GO:0034974">
    <property type="term" value="C:Swi5-Swi2 complex"/>
    <property type="evidence" value="ECO:0007669"/>
    <property type="project" value="TreeGrafter"/>
</dbReference>
<dbReference type="STRING" id="303698.A0A1V6U184"/>